<evidence type="ECO:0000313" key="1">
    <source>
        <dbReference type="EMBL" id="KKN85761.1"/>
    </source>
</evidence>
<dbReference type="AlphaFoldDB" id="A0A0F9WIJ5"/>
<comment type="caution">
    <text evidence="1">The sequence shown here is derived from an EMBL/GenBank/DDBJ whole genome shotgun (WGS) entry which is preliminary data.</text>
</comment>
<protein>
    <submittedName>
        <fullName evidence="1">Uncharacterized protein</fullName>
    </submittedName>
</protein>
<dbReference type="Gene3D" id="3.40.91.30">
    <property type="match status" value="1"/>
</dbReference>
<proteinExistence type="predicted"/>
<sequence>MAKQKIEFYRSIKAIRTRYEGRTYRSRTEARWAVFFSLAGIPFQFEKEHSPTPWLVGEKPPPELVRSSKTGDVIHPSPVIRMLRPDWPSRRRPLWYLPDYYLLEQELFLEIKPLMYDSAGDMIMPPMEKQRGLTEYHQVEIITLCGIPGEYKSDPLGRPPFIGIGNKGKRYMTWARCSVCNSICLAFNDQICCRNCWEIGQAGKDPEVQQALREARLWNFRQEEG</sequence>
<organism evidence="1">
    <name type="scientific">marine sediment metagenome</name>
    <dbReference type="NCBI Taxonomy" id="412755"/>
    <lineage>
        <taxon>unclassified sequences</taxon>
        <taxon>metagenomes</taxon>
        <taxon>ecological metagenomes</taxon>
    </lineage>
</organism>
<gene>
    <name evidence="1" type="ORF">LCGC14_0275660</name>
</gene>
<dbReference type="EMBL" id="LAZR01000155">
    <property type="protein sequence ID" value="KKN85761.1"/>
    <property type="molecule type" value="Genomic_DNA"/>
</dbReference>
<accession>A0A0F9WIJ5</accession>
<reference evidence="1" key="1">
    <citation type="journal article" date="2015" name="Nature">
        <title>Complex archaea that bridge the gap between prokaryotes and eukaryotes.</title>
        <authorList>
            <person name="Spang A."/>
            <person name="Saw J.H."/>
            <person name="Jorgensen S.L."/>
            <person name="Zaremba-Niedzwiedzka K."/>
            <person name="Martijn J."/>
            <person name="Lind A.E."/>
            <person name="van Eijk R."/>
            <person name="Schleper C."/>
            <person name="Guy L."/>
            <person name="Ettema T.J."/>
        </authorList>
    </citation>
    <scope>NUCLEOTIDE SEQUENCE</scope>
</reference>
<name>A0A0F9WIJ5_9ZZZZ</name>